<reference evidence="1 2" key="1">
    <citation type="journal article" date="2008" name="Nat. Biotechnol.">
        <title>Genome sequencing and analysis of the filamentous fungus Penicillium chrysogenum.</title>
        <authorList>
            <person name="van den Berg M.A."/>
            <person name="Albang R."/>
            <person name="Albermann K."/>
            <person name="Badger J.H."/>
            <person name="Daran J.-M."/>
            <person name="Driessen A.J.M."/>
            <person name="Garcia-Estrada C."/>
            <person name="Fedorova N.D."/>
            <person name="Harris D.M."/>
            <person name="Heijne W.H.M."/>
            <person name="Joardar V.S."/>
            <person name="Kiel J.A.K.W."/>
            <person name="Kovalchuk A."/>
            <person name="Martin J.F."/>
            <person name="Nierman W.C."/>
            <person name="Nijland J.G."/>
            <person name="Pronk J.T."/>
            <person name="Roubos J.A."/>
            <person name="van der Klei I.J."/>
            <person name="van Peij N.N.M.E."/>
            <person name="Veenhuis M."/>
            <person name="von Doehren H."/>
            <person name="Wagner C."/>
            <person name="Wortman J.R."/>
            <person name="Bovenberg R.A.L."/>
        </authorList>
    </citation>
    <scope>NUCLEOTIDE SEQUENCE [LARGE SCALE GENOMIC DNA]</scope>
    <source>
        <strain evidence="2">ATCC 28089 / DSM 1075 / NRRL 1951 / Wisconsin 54-1255</strain>
    </source>
</reference>
<sequence length="168" mass="19252">MEGDDPVKLHESSVQADTPLPYISRATSEVLMSEWRELETRKSIPEVNRLRSSANNPNGNFVFGRITRHLRNKDLLGESIKEQMWKPKIRNDYRKLQRFSTDASTPYCNFKCEKGNEIWCAYQMLWGYVGMAIPCKSNTIMGAMCSPIYSITLHEIRGKSPNSNNSSL</sequence>
<dbReference type="Proteomes" id="UP000000724">
    <property type="component" value="Contig Pc00c13"/>
</dbReference>
<accession>B6H3Z0</accession>
<dbReference type="VEuPathDB" id="FungiDB:PCH_Pc13g10580"/>
<keyword evidence="2" id="KW-1185">Reference proteome</keyword>
<organism evidence="1 2">
    <name type="scientific">Penicillium rubens (strain ATCC 28089 / DSM 1075 / NRRL 1951 / Wisconsin 54-1255)</name>
    <name type="common">Penicillium chrysogenum</name>
    <dbReference type="NCBI Taxonomy" id="500485"/>
    <lineage>
        <taxon>Eukaryota</taxon>
        <taxon>Fungi</taxon>
        <taxon>Dikarya</taxon>
        <taxon>Ascomycota</taxon>
        <taxon>Pezizomycotina</taxon>
        <taxon>Eurotiomycetes</taxon>
        <taxon>Eurotiomycetidae</taxon>
        <taxon>Eurotiales</taxon>
        <taxon>Aspergillaceae</taxon>
        <taxon>Penicillium</taxon>
        <taxon>Penicillium chrysogenum species complex</taxon>
    </lineage>
</organism>
<protein>
    <submittedName>
        <fullName evidence="1">Uncharacterized protein</fullName>
    </submittedName>
</protein>
<gene>
    <name evidence="1" type="ORF">Pc13g10580</name>
    <name evidence="1" type="ORF">PCH_Pc13g10580</name>
</gene>
<proteinExistence type="predicted"/>
<name>B6H3Z0_PENRW</name>
<dbReference type="EMBL" id="AM920428">
    <property type="protein sequence ID" value="CAP92127.1"/>
    <property type="molecule type" value="Genomic_DNA"/>
</dbReference>
<evidence type="ECO:0000313" key="2">
    <source>
        <dbReference type="Proteomes" id="UP000000724"/>
    </source>
</evidence>
<evidence type="ECO:0000313" key="1">
    <source>
        <dbReference type="EMBL" id="CAP92127.1"/>
    </source>
</evidence>
<dbReference type="AlphaFoldDB" id="B6H3Z0"/>
<dbReference type="HOGENOM" id="CLU_1587043_0_0_1"/>